<evidence type="ECO:0000256" key="1">
    <source>
        <dbReference type="SAM" id="SignalP"/>
    </source>
</evidence>
<dbReference type="EMBL" id="PIQE01000002">
    <property type="protein sequence ID" value="RUO72391.1"/>
    <property type="molecule type" value="Genomic_DNA"/>
</dbReference>
<dbReference type="RefSeq" id="WP_026860414.1">
    <property type="nucleotide sequence ID" value="NZ_JAHVIQ010000003.1"/>
</dbReference>
<proteinExistence type="predicted"/>
<evidence type="ECO:0008006" key="4">
    <source>
        <dbReference type="Google" id="ProtNLM"/>
    </source>
</evidence>
<feature type="chain" id="PRO_5019404246" description="TolC family protein" evidence="1">
    <location>
        <begin position="21"/>
        <end position="83"/>
    </location>
</feature>
<name>A0A432Z3D9_9GAMM</name>
<evidence type="ECO:0000313" key="2">
    <source>
        <dbReference type="EMBL" id="RUO72391.1"/>
    </source>
</evidence>
<protein>
    <recommendedName>
        <fullName evidence="4">TolC family protein</fullName>
    </recommendedName>
</protein>
<sequence>MKTVLSLAVVLASVASPALAQKVDLETALAASFRAQAHQVTQALTVEDRLQQKRAFQKLDWLQPEQQPLSLAKIQKANAKRVG</sequence>
<feature type="signal peptide" evidence="1">
    <location>
        <begin position="1"/>
        <end position="20"/>
    </location>
</feature>
<keyword evidence="3" id="KW-1185">Reference proteome</keyword>
<reference evidence="3" key="1">
    <citation type="journal article" date="2018" name="Front. Microbiol.">
        <title>Genome-Based Analysis Reveals the Taxonomy and Diversity of the Family Idiomarinaceae.</title>
        <authorList>
            <person name="Liu Y."/>
            <person name="Lai Q."/>
            <person name="Shao Z."/>
        </authorList>
    </citation>
    <scope>NUCLEOTIDE SEQUENCE [LARGE SCALE GENOMIC DNA]</scope>
    <source>
        <strain evidence="3">c121</strain>
    </source>
</reference>
<gene>
    <name evidence="2" type="ORF">CWI80_07460</name>
</gene>
<dbReference type="AlphaFoldDB" id="A0A432Z3D9"/>
<dbReference type="Proteomes" id="UP000287022">
    <property type="component" value="Unassembled WGS sequence"/>
</dbReference>
<dbReference type="STRING" id="1122124.GCA_000423165_01656"/>
<keyword evidence="1" id="KW-0732">Signal</keyword>
<accession>A0A432Z3D9</accession>
<evidence type="ECO:0000313" key="3">
    <source>
        <dbReference type="Proteomes" id="UP000287022"/>
    </source>
</evidence>
<organism evidence="2 3">
    <name type="scientific">Pseudidiomarina sediminum</name>
    <dbReference type="NCBI Taxonomy" id="431675"/>
    <lineage>
        <taxon>Bacteria</taxon>
        <taxon>Pseudomonadati</taxon>
        <taxon>Pseudomonadota</taxon>
        <taxon>Gammaproteobacteria</taxon>
        <taxon>Alteromonadales</taxon>
        <taxon>Idiomarinaceae</taxon>
        <taxon>Pseudidiomarina</taxon>
    </lineage>
</organism>
<comment type="caution">
    <text evidence="2">The sequence shown here is derived from an EMBL/GenBank/DDBJ whole genome shotgun (WGS) entry which is preliminary data.</text>
</comment>